<keyword evidence="5" id="KW-1185">Reference proteome</keyword>
<dbReference type="InterPro" id="IPR002938">
    <property type="entry name" value="FAD-bd"/>
</dbReference>
<keyword evidence="2" id="KW-0503">Monooxygenase</keyword>
<accession>A0A2T0PV68</accession>
<gene>
    <name evidence="4" type="ORF">CLV72_10914</name>
</gene>
<dbReference type="Pfam" id="PF01494">
    <property type="entry name" value="FAD_binding_3"/>
    <property type="match status" value="1"/>
</dbReference>
<evidence type="ECO:0000259" key="3">
    <source>
        <dbReference type="Pfam" id="PF01494"/>
    </source>
</evidence>
<dbReference type="SUPFAM" id="SSF51905">
    <property type="entry name" value="FAD/NAD(P)-binding domain"/>
    <property type="match status" value="1"/>
</dbReference>
<dbReference type="EMBL" id="PVZC01000009">
    <property type="protein sequence ID" value="PRX95407.1"/>
    <property type="molecule type" value="Genomic_DNA"/>
</dbReference>
<evidence type="ECO:0000256" key="1">
    <source>
        <dbReference type="ARBA" id="ARBA00023002"/>
    </source>
</evidence>
<dbReference type="Gene3D" id="3.50.50.60">
    <property type="entry name" value="FAD/NAD(P)-binding domain"/>
    <property type="match status" value="1"/>
</dbReference>
<organism evidence="4 5">
    <name type="scientific">Allonocardiopsis opalescens</name>
    <dbReference type="NCBI Taxonomy" id="1144618"/>
    <lineage>
        <taxon>Bacteria</taxon>
        <taxon>Bacillati</taxon>
        <taxon>Actinomycetota</taxon>
        <taxon>Actinomycetes</taxon>
        <taxon>Streptosporangiales</taxon>
        <taxon>Allonocardiopsis</taxon>
    </lineage>
</organism>
<comment type="caution">
    <text evidence="4">The sequence shown here is derived from an EMBL/GenBank/DDBJ whole genome shotgun (WGS) entry which is preliminary data.</text>
</comment>
<proteinExistence type="predicted"/>
<dbReference type="PANTHER" id="PTHR13789:SF309">
    <property type="entry name" value="PUTATIVE (AFU_ORTHOLOGUE AFUA_6G14510)-RELATED"/>
    <property type="match status" value="1"/>
</dbReference>
<protein>
    <submittedName>
        <fullName evidence="4">2-polyprenyl-6-methoxyphenol hydroxylase-like FAD-dependent oxidoreductase</fullName>
    </submittedName>
</protein>
<dbReference type="Proteomes" id="UP000237846">
    <property type="component" value="Unassembled WGS sequence"/>
</dbReference>
<evidence type="ECO:0000313" key="5">
    <source>
        <dbReference type="Proteomes" id="UP000237846"/>
    </source>
</evidence>
<dbReference type="AlphaFoldDB" id="A0A2T0PV68"/>
<dbReference type="PRINTS" id="PR00420">
    <property type="entry name" value="RNGMNOXGNASE"/>
</dbReference>
<dbReference type="GO" id="GO:0004497">
    <property type="term" value="F:monooxygenase activity"/>
    <property type="evidence" value="ECO:0007669"/>
    <property type="project" value="UniProtKB-KW"/>
</dbReference>
<feature type="domain" description="FAD-binding" evidence="3">
    <location>
        <begin position="8"/>
        <end position="342"/>
    </location>
</feature>
<evidence type="ECO:0000256" key="2">
    <source>
        <dbReference type="ARBA" id="ARBA00023033"/>
    </source>
</evidence>
<sequence length="399" mass="41777">MAMDGRRAVVIGAGIGGLTAARGLVDGGWQVTVFERADGLRPVGAGLAVAPNALRGLDAIGVGADVRALSALGMGGVCRPDGRWMIRIDAAELQRRFGETAAVVRRSALVDLLAGGLPSGAVRASAQVTEVEPGDERRPALVRATVSGAATEIEADLVVAADGIDSRTRAALFPDLPGPVYSGHTVWRILTPPLGSGLSSTETWGRGAVVGVMPLADGGVYLYFAVPAPPGQRAADERAELVRRFGGWHAPIPKALDAVDPDDVLRNDIYWLATPPPAFHRGRVALVGDAAHAMTPYLGQGGCQAIEDAVTLARFLAADQVPAALARYTDARLPRTSRIARQSARVGSVVQTRSHVVRALRDTALAAVGRFAPQLFYGSLESALEWRPPAPDGRAGRLR</sequence>
<dbReference type="GO" id="GO:0071949">
    <property type="term" value="F:FAD binding"/>
    <property type="evidence" value="ECO:0007669"/>
    <property type="project" value="InterPro"/>
</dbReference>
<dbReference type="InterPro" id="IPR050493">
    <property type="entry name" value="FAD-dep_Monooxygenase_BioMet"/>
</dbReference>
<dbReference type="PANTHER" id="PTHR13789">
    <property type="entry name" value="MONOOXYGENASE"/>
    <property type="match status" value="1"/>
</dbReference>
<keyword evidence="1" id="KW-0560">Oxidoreductase</keyword>
<reference evidence="4 5" key="1">
    <citation type="submission" date="2018-03" db="EMBL/GenBank/DDBJ databases">
        <title>Genomic Encyclopedia of Archaeal and Bacterial Type Strains, Phase II (KMG-II): from individual species to whole genera.</title>
        <authorList>
            <person name="Goeker M."/>
        </authorList>
    </citation>
    <scope>NUCLEOTIDE SEQUENCE [LARGE SCALE GENOMIC DNA]</scope>
    <source>
        <strain evidence="4 5">DSM 45601</strain>
    </source>
</reference>
<dbReference type="InterPro" id="IPR036188">
    <property type="entry name" value="FAD/NAD-bd_sf"/>
</dbReference>
<evidence type="ECO:0000313" key="4">
    <source>
        <dbReference type="EMBL" id="PRX95407.1"/>
    </source>
</evidence>
<name>A0A2T0PV68_9ACTN</name>